<comment type="similarity">
    <text evidence="3">Belongs to the RecD family.</text>
</comment>
<gene>
    <name evidence="3 6" type="primary">recD</name>
    <name evidence="6" type="ORF">J3492_10750</name>
</gene>
<keyword evidence="3" id="KW-0234">DNA repair</keyword>
<evidence type="ECO:0000259" key="4">
    <source>
        <dbReference type="Pfam" id="PF13538"/>
    </source>
</evidence>
<dbReference type="NCBIfam" id="TIGR01447">
    <property type="entry name" value="recD"/>
    <property type="match status" value="1"/>
</dbReference>
<dbReference type="InterPro" id="IPR006344">
    <property type="entry name" value="RecD"/>
</dbReference>
<evidence type="ECO:0000259" key="5">
    <source>
        <dbReference type="Pfam" id="PF18335"/>
    </source>
</evidence>
<comment type="subunit">
    <text evidence="3">Heterotrimer of RecB, RecC and RecD. All subunits contribute to DNA-binding.</text>
</comment>
<feature type="binding site" evidence="3">
    <location>
        <begin position="294"/>
        <end position="301"/>
    </location>
    <ligand>
        <name>ATP</name>
        <dbReference type="ChEBI" id="CHEBI:30616"/>
    </ligand>
</feature>
<proteinExistence type="inferred from homology"/>
<comment type="miscellaneous">
    <text evidence="3">In the RecBCD complex, RecB has a slow 3'-5' helicase, an exonuclease activity and loads RecA onto ssDNA, RecD has a fast 5'-3' helicase activity, while RecC stimulates the ATPase and processivity of the RecB helicase and contributes to recognition of the Chi site.</text>
</comment>
<evidence type="ECO:0000256" key="3">
    <source>
        <dbReference type="HAMAP-Rule" id="MF_01487"/>
    </source>
</evidence>
<evidence type="ECO:0000256" key="2">
    <source>
        <dbReference type="ARBA" id="ARBA00022840"/>
    </source>
</evidence>
<dbReference type="Gene3D" id="3.40.50.300">
    <property type="entry name" value="P-loop containing nucleotide triphosphate hydrolases"/>
    <property type="match status" value="3"/>
</dbReference>
<dbReference type="CDD" id="cd18809">
    <property type="entry name" value="SF1_C_RecD"/>
    <property type="match status" value="1"/>
</dbReference>
<dbReference type="RefSeq" id="WP_207992053.1">
    <property type="nucleotide sequence ID" value="NZ_JAGBKM010000021.1"/>
</dbReference>
<comment type="function">
    <text evidence="3">A helicase/nuclease that prepares dsDNA breaks (DSB) for recombinational DNA repair. Binds to DSBs and unwinds DNA via a highly rapid and processive ATP-dependent bidirectional helicase activity. Unwinds dsDNA until it encounters a Chi (crossover hotspot instigator) sequence from the 3' direction. Cuts ssDNA a few nucleotides 3' to the Chi site. The properties and activities of the enzyme are changed at Chi. The Chi-altered holoenzyme produces a long 3'-ssDNA overhang and facilitates RecA-binding to the ssDNA for homologous DNA recombination and repair. Holoenzyme degrades any linearized DNA that is unable to undergo homologous recombination. In the holoenzyme this subunit has ssDNA-dependent ATPase and 5'-3' helicase activity. When added to pre-assembled RecBC greatly stimulates nuclease activity and augments holoenzyme processivity. Negatively regulates the RecA-loading ability of RecBCD.</text>
</comment>
<dbReference type="PANTHER" id="PTHR43788:SF6">
    <property type="entry name" value="DNA HELICASE B"/>
    <property type="match status" value="1"/>
</dbReference>
<sequence length="737" mass="82343">MSKPSNNKSIVGAQESWASNISDYILLRRQQTKAAYQTTTANDEVNTDAKMEHNIKDNGLFHALLIMLATHLEEGHTVLTIEADLHETPTQGRINGESVTLYAWQQRLLRLLAAPILPLAKRQIEALIEIPTDEISSAESSLFELLDVLFIRQSQTWAQLALSNHDKEMLSKRFNLVTAFYDLLKNSDFSTFVQTVAKHRLLADVNCHDINSLSRTNQPIIYQATKNKKNVTTQSITFWIHRTWQAEYNLANNIYNILNQQITPLKISIPKNLNKQQVAAINIANNHAFSIITGGPGTGKTYTVAQLVIALQQAAESGGEAHKSIKFSTDSASLALAAPTGKAAQRMQESLQAALDVANVELQLQEAKTIHRLLGIGRTGRPRYDANNPLGEDIIIVDEASMLGVELANNLVSAIKPGARLILLGDANQLAAVDAGAVLADLCRIPALYSIHAQLTESRRFDADSGIGKLAHQINKPDTDLQAIWQLLRQDKTLNFNAVNMVNMEASIDNTFKNSLSKNNYLKRISKNYINYIYQIKKLINHPIEKSMPEQVKNTITLLTDSFNQFRVLSAGHNGEWGDRHINNYLTQWHLTELELPLGQNTWFHGRPVMILQNNYELGLFNGDIGFCLQVEGSADRLEVFFENKTQGIAVNLLNEELVATAYAMTIHKSQGSEFDHVAITFDSSHIRLLSKELIYTAVTRAKKHVTIYSTKQAFELAVQTPTERYTGLGLQFENLD</sequence>
<dbReference type="Pfam" id="PF13538">
    <property type="entry name" value="UvrD_C_2"/>
    <property type="match status" value="1"/>
</dbReference>
<comment type="catalytic activity">
    <reaction evidence="3">
        <text>ATP + H2O = ADP + phosphate + H(+)</text>
        <dbReference type="Rhea" id="RHEA:13065"/>
        <dbReference type="ChEBI" id="CHEBI:15377"/>
        <dbReference type="ChEBI" id="CHEBI:15378"/>
        <dbReference type="ChEBI" id="CHEBI:30616"/>
        <dbReference type="ChEBI" id="CHEBI:43474"/>
        <dbReference type="ChEBI" id="CHEBI:456216"/>
        <dbReference type="EC" id="5.6.2.3"/>
    </reaction>
</comment>
<dbReference type="Pfam" id="PF18335">
    <property type="entry name" value="SH3_13"/>
    <property type="match status" value="1"/>
</dbReference>
<accession>A0ABS3NQJ3</accession>
<keyword evidence="3" id="KW-0347">Helicase</keyword>
<dbReference type="PANTHER" id="PTHR43788">
    <property type="entry name" value="DNA2/NAM7 HELICASE FAMILY MEMBER"/>
    <property type="match status" value="1"/>
</dbReference>
<keyword evidence="3 6" id="KW-0378">Hydrolase</keyword>
<protein>
    <recommendedName>
        <fullName evidence="3">RecBCD enzyme subunit RecD</fullName>
        <ecNumber evidence="3">5.6.2.3</ecNumber>
    </recommendedName>
    <alternativeName>
        <fullName evidence="3">DNA 5'-3' helicase subunit RecD</fullName>
    </alternativeName>
    <alternativeName>
        <fullName evidence="3">Exonuclease V subunit RecD</fullName>
        <shortName evidence="3">ExoV subunit RecD</shortName>
    </alternativeName>
    <alternativeName>
        <fullName evidence="3">Helicase/nuclease RecBCD subunit RecD</fullName>
    </alternativeName>
</protein>
<dbReference type="EMBL" id="JAGBKM010000021">
    <property type="protein sequence ID" value="MBO1531685.1"/>
    <property type="molecule type" value="Genomic_DNA"/>
</dbReference>
<dbReference type="GO" id="GO:0008854">
    <property type="term" value="F:exodeoxyribonuclease V activity"/>
    <property type="evidence" value="ECO:0007669"/>
    <property type="project" value="UniProtKB-EC"/>
</dbReference>
<reference evidence="6 7" key="1">
    <citation type="submission" date="2021-03" db="EMBL/GenBank/DDBJ databases">
        <authorList>
            <person name="Shang D.-D."/>
            <person name="Du Z.-J."/>
            <person name="Chen G.-J."/>
        </authorList>
    </citation>
    <scope>NUCLEOTIDE SEQUENCE [LARGE SCALE GENOMIC DNA]</scope>
    <source>
        <strain evidence="6 7">F1192</strain>
    </source>
</reference>
<evidence type="ECO:0000256" key="1">
    <source>
        <dbReference type="ARBA" id="ARBA00022741"/>
    </source>
</evidence>
<keyword evidence="2 3" id="KW-0067">ATP-binding</keyword>
<feature type="domain" description="ATP-dependent RecD2 DNA helicase SH3" evidence="5">
    <location>
        <begin position="584"/>
        <end position="642"/>
    </location>
</feature>
<dbReference type="Proteomes" id="UP000664554">
    <property type="component" value="Unassembled WGS sequence"/>
</dbReference>
<keyword evidence="1 3" id="KW-0547">Nucleotide-binding</keyword>
<evidence type="ECO:0000313" key="7">
    <source>
        <dbReference type="Proteomes" id="UP000664554"/>
    </source>
</evidence>
<name>A0ABS3NQJ3_9GAMM</name>
<evidence type="ECO:0000313" key="6">
    <source>
        <dbReference type="EMBL" id="MBO1531685.1"/>
    </source>
</evidence>
<organism evidence="6 7">
    <name type="scientific">Psychrobacter coccoides</name>
    <dbReference type="NCBI Taxonomy" id="2818440"/>
    <lineage>
        <taxon>Bacteria</taxon>
        <taxon>Pseudomonadati</taxon>
        <taxon>Pseudomonadota</taxon>
        <taxon>Gammaproteobacteria</taxon>
        <taxon>Moraxellales</taxon>
        <taxon>Moraxellaceae</taxon>
        <taxon>Psychrobacter</taxon>
    </lineage>
</organism>
<keyword evidence="3" id="KW-0238">DNA-binding</keyword>
<dbReference type="EC" id="5.6.2.3" evidence="3"/>
<dbReference type="SUPFAM" id="SSF52540">
    <property type="entry name" value="P-loop containing nucleoside triphosphate hydrolases"/>
    <property type="match status" value="2"/>
</dbReference>
<dbReference type="CDD" id="cd17933">
    <property type="entry name" value="DEXSc_RecD-like"/>
    <property type="match status" value="1"/>
</dbReference>
<dbReference type="InterPro" id="IPR050534">
    <property type="entry name" value="Coronavir_polyprotein_1ab"/>
</dbReference>
<dbReference type="Pfam" id="PF13245">
    <property type="entry name" value="AAA_19"/>
    <property type="match status" value="1"/>
</dbReference>
<dbReference type="HAMAP" id="MF_01487">
    <property type="entry name" value="RecD"/>
    <property type="match status" value="1"/>
</dbReference>
<comment type="caution">
    <text evidence="6">The sequence shown here is derived from an EMBL/GenBank/DDBJ whole genome shotgun (WGS) entry which is preliminary data.</text>
</comment>
<keyword evidence="3" id="KW-0413">Isomerase</keyword>
<dbReference type="InterPro" id="IPR041451">
    <property type="entry name" value="RecD2_SH13"/>
</dbReference>
<keyword evidence="3" id="KW-0540">Nuclease</keyword>
<keyword evidence="3" id="KW-0269">Exonuclease</keyword>
<feature type="domain" description="UvrD-like helicase C-terminal" evidence="4">
    <location>
        <begin position="662"/>
        <end position="709"/>
    </location>
</feature>
<dbReference type="InterPro" id="IPR027785">
    <property type="entry name" value="UvrD-like_helicase_C"/>
</dbReference>
<keyword evidence="3" id="KW-0227">DNA damage</keyword>
<keyword evidence="7" id="KW-1185">Reference proteome</keyword>
<dbReference type="InterPro" id="IPR027417">
    <property type="entry name" value="P-loop_NTPase"/>
</dbReference>